<feature type="transmembrane region" description="Helical" evidence="1">
    <location>
        <begin position="38"/>
        <end position="59"/>
    </location>
</feature>
<dbReference type="SUPFAM" id="SSF53300">
    <property type="entry name" value="vWA-like"/>
    <property type="match status" value="1"/>
</dbReference>
<dbReference type="InterPro" id="IPR029062">
    <property type="entry name" value="Class_I_gatase-like"/>
</dbReference>
<dbReference type="PROSITE" id="PS50234">
    <property type="entry name" value="VWFA"/>
    <property type="match status" value="1"/>
</dbReference>
<keyword evidence="1" id="KW-0472">Membrane</keyword>
<feature type="transmembrane region" description="Helical" evidence="1">
    <location>
        <begin position="71"/>
        <end position="89"/>
    </location>
</feature>
<dbReference type="RefSeq" id="WP_016483839.1">
    <property type="nucleotide sequence ID" value="NC_021487.1"/>
</dbReference>
<dbReference type="eggNOG" id="COG2304">
    <property type="taxonomic scope" value="Bacteria"/>
</dbReference>
<dbReference type="InterPro" id="IPR014756">
    <property type="entry name" value="Ig_E-set"/>
</dbReference>
<dbReference type="PANTHER" id="PTHR37947">
    <property type="entry name" value="BLL2462 PROTEIN"/>
    <property type="match status" value="1"/>
</dbReference>
<keyword evidence="1" id="KW-0812">Transmembrane</keyword>
<dbReference type="Gene3D" id="3.40.50.410">
    <property type="entry name" value="von Willebrand factor, type A domain"/>
    <property type="match status" value="1"/>
</dbReference>
<dbReference type="SMART" id="SM00327">
    <property type="entry name" value="VWA"/>
    <property type="match status" value="1"/>
</dbReference>
<evidence type="ECO:0000313" key="3">
    <source>
        <dbReference type="EMBL" id="CCW36328.1"/>
    </source>
</evidence>
<dbReference type="eggNOG" id="COG5426">
    <property type="taxonomic scope" value="Bacteria"/>
</dbReference>
<evidence type="ECO:0000313" key="4">
    <source>
        <dbReference type="Proteomes" id="UP000014227"/>
    </source>
</evidence>
<dbReference type="SUPFAM" id="SSF81296">
    <property type="entry name" value="E set domains"/>
    <property type="match status" value="1"/>
</dbReference>
<dbReference type="CDD" id="cd00198">
    <property type="entry name" value="vWFA"/>
    <property type="match status" value="1"/>
</dbReference>
<dbReference type="AlphaFoldDB" id="S0EWN9"/>
<dbReference type="STRING" id="454171.CP488_01559"/>
<keyword evidence="4" id="KW-1185">Reference proteome</keyword>
<dbReference type="HOGENOM" id="CLU_013447_1_0_0"/>
<protein>
    <submittedName>
        <fullName evidence="3">Uncharacterized membrane protein</fullName>
    </submittedName>
</protein>
<organism evidence="3 4">
    <name type="scientific">Chthonomonas calidirosea (strain DSM 23976 / ICMP 18418 / T49)</name>
    <dbReference type="NCBI Taxonomy" id="1303518"/>
    <lineage>
        <taxon>Bacteria</taxon>
        <taxon>Bacillati</taxon>
        <taxon>Armatimonadota</taxon>
        <taxon>Chthonomonadia</taxon>
        <taxon>Chthonomonadales</taxon>
        <taxon>Chthonomonadaceae</taxon>
        <taxon>Chthonomonas</taxon>
    </lineage>
</organism>
<gene>
    <name evidence="3" type="ORF">CCALI_02531</name>
</gene>
<dbReference type="InterPro" id="IPR002035">
    <property type="entry name" value="VWF_A"/>
</dbReference>
<dbReference type="EMBL" id="HF951689">
    <property type="protein sequence ID" value="CCW36328.1"/>
    <property type="molecule type" value="Genomic_DNA"/>
</dbReference>
<dbReference type="KEGG" id="ccz:CCALI_02531"/>
<evidence type="ECO:0000256" key="1">
    <source>
        <dbReference type="SAM" id="Phobius"/>
    </source>
</evidence>
<dbReference type="InParanoid" id="S0EWN9"/>
<dbReference type="Proteomes" id="UP000014227">
    <property type="component" value="Chromosome I"/>
</dbReference>
<evidence type="ECO:0000259" key="2">
    <source>
        <dbReference type="PROSITE" id="PS50234"/>
    </source>
</evidence>
<keyword evidence="1" id="KW-1133">Transmembrane helix</keyword>
<name>S0EWN9_CHTCT</name>
<accession>S0EWN9</accession>
<dbReference type="Gene3D" id="3.40.50.880">
    <property type="match status" value="1"/>
</dbReference>
<feature type="domain" description="VWFA" evidence="2">
    <location>
        <begin position="104"/>
        <end position="302"/>
    </location>
</feature>
<dbReference type="PANTHER" id="PTHR37947:SF1">
    <property type="entry name" value="BLL2462 PROTEIN"/>
    <property type="match status" value="1"/>
</dbReference>
<proteinExistence type="predicted"/>
<dbReference type="PATRIC" id="fig|1303518.3.peg.2630"/>
<reference evidence="4" key="1">
    <citation type="submission" date="2013-03" db="EMBL/GenBank/DDBJ databases">
        <title>Genome sequence of Chthonomonas calidirosea, the first sequenced genome from the Armatimonadetes phylum (formally candidate division OP10).</title>
        <authorList>
            <person name="Lee K.C.Y."/>
            <person name="Morgan X.C."/>
            <person name="Dunfield P.F."/>
            <person name="Tamas I."/>
            <person name="Houghton K.M."/>
            <person name="Vyssotski M."/>
            <person name="Ryan J.L.J."/>
            <person name="Lagutin K."/>
            <person name="McDonald I.R."/>
            <person name="Stott M.B."/>
        </authorList>
    </citation>
    <scope>NUCLEOTIDE SEQUENCE [LARGE SCALE GENOMIC DNA]</scope>
    <source>
        <strain evidence="4">DSM 23976 / ICMP 18418 / T49</strain>
    </source>
</reference>
<sequence>MILSLSWLSSSLWQRFLGISPQTASHIRYAHLVFATPWVLPVALTILIVAALWFAWCYYRDGTRPSWLVKTPLLVLRLLAFLSLMIMLAQPTLRLREEQHLRPSVAILVDTSQSMGLTDPRMPPQYVANEAQATGLSPEDIRRLSRIARVQRLLEHDRLLKSLAQRYNVQLYSFASQAHAMELPHDKNGVPTAFPLALDRAGGDSTQIGTALHQVAQDLAGRPVAGLLVISDGENNQGEDPLTAAMDVRALHTTVSTLGVGDPTKTKDVAVLSVLTDDNVRVHNVVNLYADLEQRGYAGKTVTVSLLRNGQPFQQQTVRLAPDDQKQEIVFTYVPDQPGRFVYTVRVPPLPGEITASNNARSAVQNVIQKPLKVLMVEERPRWEFRYLKNAILRDTSIQFACLLLSGDDVNSGGEGNIKVYGFPSSEQTLFDYDILILGDVPRSYFSDAQLQLIRRFVEDRGGSLLLIAGENHMPQEYVGTVLDPLMPAVFSSSPNPITTDDPFQWQLTPQGQESPIMRLDDDPTRNLQIWQSLPGMFWCEGAERVRPGAVVLAVNSARSNAYGPYPLALYQNFGAGKCYMDLADSTWRWRWRVGDRYFYRYWGQVIRFLTPRDLPGNQRFVQVATDRPGSSYRLGQQVSITVRLLDPYYHPVKVSSLAATIVGNNGVRQTIALQPSPNAPGLYTARYLPNLTGKYTISVTSPQNPNAKGTATFVVESLALELQKPELDERMLKRIAAAGGGHYYRPNQLDDWLRSLKNRPLVVTSTRETELWDSPFFLALFIVPLAIEWLVRKRSGLL</sequence>
<dbReference type="InterPro" id="IPR013783">
    <property type="entry name" value="Ig-like_fold"/>
</dbReference>
<dbReference type="InterPro" id="IPR036465">
    <property type="entry name" value="vWFA_dom_sf"/>
</dbReference>
<dbReference type="Gene3D" id="2.60.40.10">
    <property type="entry name" value="Immunoglobulins"/>
    <property type="match status" value="2"/>
</dbReference>
<dbReference type="SUPFAM" id="SSF52317">
    <property type="entry name" value="Class I glutamine amidotransferase-like"/>
    <property type="match status" value="1"/>
</dbReference>